<evidence type="ECO:0000259" key="2">
    <source>
        <dbReference type="SMART" id="SM00596"/>
    </source>
</evidence>
<feature type="compositionally biased region" description="Polar residues" evidence="1">
    <location>
        <begin position="316"/>
        <end position="325"/>
    </location>
</feature>
<evidence type="ECO:0000256" key="1">
    <source>
        <dbReference type="SAM" id="MobiDB-lite"/>
    </source>
</evidence>
<feature type="compositionally biased region" description="Polar residues" evidence="1">
    <location>
        <begin position="332"/>
        <end position="363"/>
    </location>
</feature>
<evidence type="ECO:0000313" key="3">
    <source>
        <dbReference type="EMBL" id="CAB0007376.1"/>
    </source>
</evidence>
<feature type="region of interest" description="Disordered" evidence="1">
    <location>
        <begin position="297"/>
        <end position="363"/>
    </location>
</feature>
<organism evidence="3 5">
    <name type="scientific">Nesidiocoris tenuis</name>
    <dbReference type="NCBI Taxonomy" id="355587"/>
    <lineage>
        <taxon>Eukaryota</taxon>
        <taxon>Metazoa</taxon>
        <taxon>Ecdysozoa</taxon>
        <taxon>Arthropoda</taxon>
        <taxon>Hexapoda</taxon>
        <taxon>Insecta</taxon>
        <taxon>Pterygota</taxon>
        <taxon>Neoptera</taxon>
        <taxon>Paraneoptera</taxon>
        <taxon>Hemiptera</taxon>
        <taxon>Heteroptera</taxon>
        <taxon>Panheteroptera</taxon>
        <taxon>Cimicomorpha</taxon>
        <taxon>Miridae</taxon>
        <taxon>Dicyphina</taxon>
        <taxon>Nesidiocoris</taxon>
    </lineage>
</organism>
<protein>
    <recommendedName>
        <fullName evidence="2">Pre-C2HC domain-containing protein</fullName>
    </recommendedName>
</protein>
<dbReference type="PANTHER" id="PTHR33273:SF2">
    <property type="entry name" value="ENDONUCLEASE_EXONUCLEASE_PHOSPHATASE DOMAIN-CONTAINING PROTEIN"/>
    <property type="match status" value="1"/>
</dbReference>
<dbReference type="SMART" id="SM00596">
    <property type="entry name" value="PRE_C2HC"/>
    <property type="match status" value="1"/>
</dbReference>
<reference evidence="3 5" key="1">
    <citation type="submission" date="2020-02" db="EMBL/GenBank/DDBJ databases">
        <authorList>
            <person name="Ferguson B K."/>
        </authorList>
    </citation>
    <scope>NUCLEOTIDE SEQUENCE [LARGE SCALE GENOMIC DNA]</scope>
</reference>
<feature type="domain" description="Pre-C2HC" evidence="2">
    <location>
        <begin position="166"/>
        <end position="235"/>
    </location>
</feature>
<dbReference type="Pfam" id="PF07530">
    <property type="entry name" value="PRE_C2HC"/>
    <property type="match status" value="1"/>
</dbReference>
<dbReference type="AlphaFoldDB" id="A0A6H5GSS4"/>
<sequence length="396" mass="44175">MEVLCVTHAPPVLIPLASPPCAGAFRWPLTHSGATIYISNPRLRPRIIRVVPMNNENELIVAGRLHSSGDNAAEEPPGKATKEALLSTISSKVGDQFIRKINWSKTGNFNYRTTNGAIRLNVDTIDGYRTISAYLEAMKAEFHTYQLKDNRNFRVVIRGLHHTTDPNAITSELKEKHGYDPVQAIPAIHPVTKAPMPLFFVDLKPLPKNAEIYSLQRLGNAVIKIEPPRPKRTVIQCTKCQSYGHSKNYCHRSPKCVKCDGKHSTESCTKQSNQPPVCTNCKGSHTANYKGCPIHTNLQKHRRNPTHTYQPPPVDNAQNLPSLDRNNFPALAQNSDPGQRPKQNYRSYSQAAANPHPNSANDTSITSSLFKKIDQLIELLQPMITLLTQLLPKLIK</sequence>
<keyword evidence="5" id="KW-1185">Reference proteome</keyword>
<accession>A0A6H5GSS4</accession>
<evidence type="ECO:0000313" key="4">
    <source>
        <dbReference type="EMBL" id="CAB0007384.1"/>
    </source>
</evidence>
<dbReference type="InterPro" id="IPR006579">
    <property type="entry name" value="Pre_C2HC_dom"/>
</dbReference>
<gene>
    <name evidence="3" type="ORF">NTEN_LOCUS12661</name>
    <name evidence="4" type="ORF">NTEN_LOCUS12669</name>
</gene>
<proteinExistence type="predicted"/>
<dbReference type="EMBL" id="CADCXU010019027">
    <property type="protein sequence ID" value="CAB0007376.1"/>
    <property type="molecule type" value="Genomic_DNA"/>
</dbReference>
<dbReference type="PANTHER" id="PTHR33273">
    <property type="entry name" value="DOMAIN-CONTAINING PROTEIN, PUTATIVE-RELATED"/>
    <property type="match status" value="1"/>
</dbReference>
<name>A0A6H5GSS4_9HEMI</name>
<dbReference type="EMBL" id="CADCXU010019028">
    <property type="protein sequence ID" value="CAB0007384.1"/>
    <property type="molecule type" value="Genomic_DNA"/>
</dbReference>
<dbReference type="Proteomes" id="UP000479000">
    <property type="component" value="Unassembled WGS sequence"/>
</dbReference>
<dbReference type="OrthoDB" id="6593055at2759"/>
<evidence type="ECO:0000313" key="5">
    <source>
        <dbReference type="Proteomes" id="UP000479000"/>
    </source>
</evidence>